<comment type="caution">
    <text evidence="2">The sequence shown here is derived from an EMBL/GenBank/DDBJ whole genome shotgun (WGS) entry which is preliminary data.</text>
</comment>
<evidence type="ECO:0000256" key="1">
    <source>
        <dbReference type="SAM" id="MobiDB-lite"/>
    </source>
</evidence>
<dbReference type="EMBL" id="PSQE01000005">
    <property type="protein sequence ID" value="RHN56123.1"/>
    <property type="molecule type" value="Genomic_DNA"/>
</dbReference>
<name>A0A396HUC9_MEDTR</name>
<dbReference type="Gramene" id="rna31470">
    <property type="protein sequence ID" value="RHN56123.1"/>
    <property type="gene ID" value="gene31470"/>
</dbReference>
<feature type="compositionally biased region" description="Polar residues" evidence="1">
    <location>
        <begin position="140"/>
        <end position="153"/>
    </location>
</feature>
<reference evidence="3" key="1">
    <citation type="journal article" date="2018" name="Nat. Plants">
        <title>Whole-genome landscape of Medicago truncatula symbiotic genes.</title>
        <authorList>
            <person name="Pecrix Y."/>
            <person name="Staton S.E."/>
            <person name="Sallet E."/>
            <person name="Lelandais-Briere C."/>
            <person name="Moreau S."/>
            <person name="Carrere S."/>
            <person name="Blein T."/>
            <person name="Jardinaud M.F."/>
            <person name="Latrasse D."/>
            <person name="Zouine M."/>
            <person name="Zahm M."/>
            <person name="Kreplak J."/>
            <person name="Mayjonade B."/>
            <person name="Satge C."/>
            <person name="Perez M."/>
            <person name="Cauet S."/>
            <person name="Marande W."/>
            <person name="Chantry-Darmon C."/>
            <person name="Lopez-Roques C."/>
            <person name="Bouchez O."/>
            <person name="Berard A."/>
            <person name="Debelle F."/>
            <person name="Munos S."/>
            <person name="Bendahmane A."/>
            <person name="Berges H."/>
            <person name="Niebel A."/>
            <person name="Buitink J."/>
            <person name="Frugier F."/>
            <person name="Benhamed M."/>
            <person name="Crespi M."/>
            <person name="Gouzy J."/>
            <person name="Gamas P."/>
        </authorList>
    </citation>
    <scope>NUCLEOTIDE SEQUENCE [LARGE SCALE GENOMIC DNA]</scope>
    <source>
        <strain evidence="3">cv. Jemalong A17</strain>
    </source>
</reference>
<dbReference type="AlphaFoldDB" id="A0A396HUC9"/>
<dbReference type="Proteomes" id="UP000265566">
    <property type="component" value="Chromosome 5"/>
</dbReference>
<sequence>MEYSVSSIKRRSSFGGKRSQHELESPYSEETEAPVPKLLKKVENVKPGKAGGIPKHHRKVTRHEYEVETSNGRTITKKRKTRSTVLFEACICFSLNAINPIDVHMNYISTPHGLAFKCKLLICLKILNFSVYQDPRKQKINTPKTNTPRTFVKSQRVEDHPRPSNIGDLFSEGSLNPYADDPYAFD</sequence>
<gene>
    <name evidence="2" type="ORF">MtrunA17_Chr5g0426001</name>
</gene>
<protein>
    <submittedName>
        <fullName evidence="2">Uncharacterized protein</fullName>
    </submittedName>
</protein>
<evidence type="ECO:0000313" key="3">
    <source>
        <dbReference type="Proteomes" id="UP000265566"/>
    </source>
</evidence>
<accession>A0A396HUC9</accession>
<feature type="region of interest" description="Disordered" evidence="1">
    <location>
        <begin position="138"/>
        <end position="186"/>
    </location>
</feature>
<organism evidence="2 3">
    <name type="scientific">Medicago truncatula</name>
    <name type="common">Barrel medic</name>
    <name type="synonym">Medicago tribuloides</name>
    <dbReference type="NCBI Taxonomy" id="3880"/>
    <lineage>
        <taxon>Eukaryota</taxon>
        <taxon>Viridiplantae</taxon>
        <taxon>Streptophyta</taxon>
        <taxon>Embryophyta</taxon>
        <taxon>Tracheophyta</taxon>
        <taxon>Spermatophyta</taxon>
        <taxon>Magnoliopsida</taxon>
        <taxon>eudicotyledons</taxon>
        <taxon>Gunneridae</taxon>
        <taxon>Pentapetalae</taxon>
        <taxon>rosids</taxon>
        <taxon>fabids</taxon>
        <taxon>Fabales</taxon>
        <taxon>Fabaceae</taxon>
        <taxon>Papilionoideae</taxon>
        <taxon>50 kb inversion clade</taxon>
        <taxon>NPAAA clade</taxon>
        <taxon>Hologalegina</taxon>
        <taxon>IRL clade</taxon>
        <taxon>Trifolieae</taxon>
        <taxon>Medicago</taxon>
    </lineage>
</organism>
<evidence type="ECO:0000313" key="2">
    <source>
        <dbReference type="EMBL" id="RHN56123.1"/>
    </source>
</evidence>
<feature type="region of interest" description="Disordered" evidence="1">
    <location>
        <begin position="1"/>
        <end position="34"/>
    </location>
</feature>
<proteinExistence type="predicted"/>